<keyword evidence="2" id="KW-0472">Membrane</keyword>
<evidence type="ECO:0000259" key="3">
    <source>
        <dbReference type="Pfam" id="PF07727"/>
    </source>
</evidence>
<dbReference type="InterPro" id="IPR013103">
    <property type="entry name" value="RVT_2"/>
</dbReference>
<evidence type="ECO:0000313" key="5">
    <source>
        <dbReference type="RefSeq" id="XP_021800104.1"/>
    </source>
</evidence>
<dbReference type="InterPro" id="IPR043502">
    <property type="entry name" value="DNA/RNA_pol_sf"/>
</dbReference>
<dbReference type="GeneID" id="110744441"/>
<dbReference type="AlphaFoldDB" id="A0A6P5RB03"/>
<keyword evidence="2" id="KW-1133">Transmembrane helix</keyword>
<keyword evidence="4" id="KW-1185">Reference proteome</keyword>
<dbReference type="Pfam" id="PF03140">
    <property type="entry name" value="DUF247"/>
    <property type="match status" value="1"/>
</dbReference>
<gene>
    <name evidence="5" type="primary">LOC110744441</name>
</gene>
<proteinExistence type="predicted"/>
<accession>A0A6P5RB03</accession>
<organism evidence="4 5">
    <name type="scientific">Prunus avium</name>
    <name type="common">Cherry</name>
    <name type="synonym">Cerasus avium</name>
    <dbReference type="NCBI Taxonomy" id="42229"/>
    <lineage>
        <taxon>Eukaryota</taxon>
        <taxon>Viridiplantae</taxon>
        <taxon>Streptophyta</taxon>
        <taxon>Embryophyta</taxon>
        <taxon>Tracheophyta</taxon>
        <taxon>Spermatophyta</taxon>
        <taxon>Magnoliopsida</taxon>
        <taxon>eudicotyledons</taxon>
        <taxon>Gunneridae</taxon>
        <taxon>Pentapetalae</taxon>
        <taxon>rosids</taxon>
        <taxon>fabids</taxon>
        <taxon>Rosales</taxon>
        <taxon>Rosaceae</taxon>
        <taxon>Amygdaloideae</taxon>
        <taxon>Amygdaleae</taxon>
        <taxon>Prunus</taxon>
    </lineage>
</organism>
<dbReference type="Pfam" id="PF07727">
    <property type="entry name" value="RVT_2"/>
    <property type="match status" value="1"/>
</dbReference>
<protein>
    <submittedName>
        <fullName evidence="5">Uncharacterized protein LOC110744441</fullName>
    </submittedName>
</protein>
<dbReference type="SUPFAM" id="SSF56672">
    <property type="entry name" value="DNA/RNA polymerases"/>
    <property type="match status" value="1"/>
</dbReference>
<dbReference type="KEGG" id="pavi:110744441"/>
<reference evidence="5" key="1">
    <citation type="submission" date="2025-08" db="UniProtKB">
        <authorList>
            <consortium name="RefSeq"/>
        </authorList>
    </citation>
    <scope>IDENTIFICATION</scope>
</reference>
<dbReference type="Proteomes" id="UP000515124">
    <property type="component" value="Unplaced"/>
</dbReference>
<feature type="transmembrane region" description="Helical" evidence="2">
    <location>
        <begin position="750"/>
        <end position="772"/>
    </location>
</feature>
<feature type="compositionally biased region" description="Low complexity" evidence="1">
    <location>
        <begin position="82"/>
        <end position="91"/>
    </location>
</feature>
<feature type="region of interest" description="Disordered" evidence="1">
    <location>
        <begin position="77"/>
        <end position="100"/>
    </location>
</feature>
<sequence>MDALDDDARAKSGVDFELVSWNYEYELPLVVEIPSRNTTPLFVYHAQSSRESNEGTETLSFLFGEDPGDDNPNVCCDQLQNTTPSSQPSDQSSRDEETLEDAITDSRWAEAMAIEMEALEKNSTWEMVQLPQGMKPVGCRWIYTVKYKADGSIDRYKARLVAKGYTQTYGIDYHETFAPVAKINTVRVLMSLAANLDWPLLQYDVKNAFLHGDLQEEVYMEPPPGISTTFGPNTVCKLKKSLYGLKQSPRAWFGRFTDSMKRFGYSQSHSDHTLFLKRRGNKLTALIIYVDDMVVTGNNNEEMKNLQKLLASEFEMKDLGELQYFLGIEVARSKHGIFLSQRKYVLDLLTETGMLDCKPADTPIEQNHKLGMYPDQVPTDKERYQSNFELNNRYLLDFLHRIHVSLEYFIKKIRAQEAKLRSCYAETIGFSSDEFVRIILVDAAFIIEVLLRFCYKHLRVENDRIFNKPRMLEDVWPDMRMLENQLPFFILEDLFDHERNIVGIQTTIIDLSYHFFKTLMHMKDMEDTLSRIRPPHQVEHFVDFVRKLYPLPPQLKSKVPQVQGPFQTLTIGMMSSCVMDVPQARGQLETQTIPSMTQLYRAGVKFRKGSSTNIFDIRFNIDDGILEIPKITISDQSEVTLTNLLVFEQTLCKKVENYINDYVVILNILVNTPEDVALLVKNGIVENKLGDSTKACTMIKNLADGVIMADEFYFTTLCENLNKYYRMFRHRWKEYLIKHFFNSPWTTKEIVAAAIFLMLTFVQTVCSIISAAQQ</sequence>
<feature type="domain" description="Reverse transcriptase Ty1/copia-type" evidence="3">
    <location>
        <begin position="122"/>
        <end position="365"/>
    </location>
</feature>
<evidence type="ECO:0000256" key="2">
    <source>
        <dbReference type="SAM" id="Phobius"/>
    </source>
</evidence>
<dbReference type="PANTHER" id="PTHR31170">
    <property type="entry name" value="BNAC04G53230D PROTEIN"/>
    <property type="match status" value="1"/>
</dbReference>
<dbReference type="RefSeq" id="XP_021800104.1">
    <property type="nucleotide sequence ID" value="XM_021944412.1"/>
</dbReference>
<evidence type="ECO:0000256" key="1">
    <source>
        <dbReference type="SAM" id="MobiDB-lite"/>
    </source>
</evidence>
<keyword evidence="2" id="KW-0812">Transmembrane</keyword>
<evidence type="ECO:0000313" key="4">
    <source>
        <dbReference type="Proteomes" id="UP000515124"/>
    </source>
</evidence>
<dbReference type="InterPro" id="IPR004158">
    <property type="entry name" value="DUF247_pln"/>
</dbReference>
<name>A0A6P5RB03_PRUAV</name>
<dbReference type="PANTHER" id="PTHR31170:SF17">
    <property type="match status" value="1"/>
</dbReference>